<feature type="compositionally biased region" description="Polar residues" evidence="1">
    <location>
        <begin position="143"/>
        <end position="181"/>
    </location>
</feature>
<proteinExistence type="predicted"/>
<feature type="compositionally biased region" description="Polar residues" evidence="1">
    <location>
        <begin position="643"/>
        <end position="657"/>
    </location>
</feature>
<feature type="compositionally biased region" description="Polar residues" evidence="1">
    <location>
        <begin position="684"/>
        <end position="697"/>
    </location>
</feature>
<dbReference type="EMBL" id="MU128914">
    <property type="protein sequence ID" value="KAF9520031.1"/>
    <property type="molecule type" value="Genomic_DNA"/>
</dbReference>
<feature type="compositionally biased region" description="Basic and acidic residues" evidence="1">
    <location>
        <begin position="118"/>
        <end position="129"/>
    </location>
</feature>
<feature type="compositionally biased region" description="Polar residues" evidence="1">
    <location>
        <begin position="105"/>
        <end position="117"/>
    </location>
</feature>
<dbReference type="AlphaFoldDB" id="A0A9P6B9D9"/>
<organism evidence="2 3">
    <name type="scientific">Hydnum rufescens UP504</name>
    <dbReference type="NCBI Taxonomy" id="1448309"/>
    <lineage>
        <taxon>Eukaryota</taxon>
        <taxon>Fungi</taxon>
        <taxon>Dikarya</taxon>
        <taxon>Basidiomycota</taxon>
        <taxon>Agaricomycotina</taxon>
        <taxon>Agaricomycetes</taxon>
        <taxon>Cantharellales</taxon>
        <taxon>Hydnaceae</taxon>
        <taxon>Hydnum</taxon>
    </lineage>
</organism>
<feature type="compositionally biased region" description="Basic and acidic residues" evidence="1">
    <location>
        <begin position="621"/>
        <end position="631"/>
    </location>
</feature>
<dbReference type="Proteomes" id="UP000886523">
    <property type="component" value="Unassembled WGS sequence"/>
</dbReference>
<comment type="caution">
    <text evidence="2">The sequence shown here is derived from an EMBL/GenBank/DDBJ whole genome shotgun (WGS) entry which is preliminary data.</text>
</comment>
<feature type="region of interest" description="Disordered" evidence="1">
    <location>
        <begin position="592"/>
        <end position="709"/>
    </location>
</feature>
<feature type="compositionally biased region" description="Basic residues" evidence="1">
    <location>
        <begin position="632"/>
        <end position="642"/>
    </location>
</feature>
<keyword evidence="3" id="KW-1185">Reference proteome</keyword>
<evidence type="ECO:0000256" key="1">
    <source>
        <dbReference type="SAM" id="MobiDB-lite"/>
    </source>
</evidence>
<accession>A0A9P6B9D9</accession>
<gene>
    <name evidence="2" type="ORF">BS47DRAFT_1357768</name>
</gene>
<evidence type="ECO:0000313" key="2">
    <source>
        <dbReference type="EMBL" id="KAF9520031.1"/>
    </source>
</evidence>
<evidence type="ECO:0000313" key="3">
    <source>
        <dbReference type="Proteomes" id="UP000886523"/>
    </source>
</evidence>
<name>A0A9P6B9D9_9AGAM</name>
<feature type="compositionally biased region" description="Polar residues" evidence="1">
    <location>
        <begin position="9"/>
        <end position="18"/>
    </location>
</feature>
<feature type="region of interest" description="Disordered" evidence="1">
    <location>
        <begin position="1"/>
        <end position="215"/>
    </location>
</feature>
<feature type="compositionally biased region" description="Pro residues" evidence="1">
    <location>
        <begin position="184"/>
        <end position="209"/>
    </location>
</feature>
<protein>
    <submittedName>
        <fullName evidence="2">Uncharacterized protein</fullName>
    </submittedName>
</protein>
<sequence length="864" mass="93777">MMNGRRTRSNPTLITQSPEPEVSPKLSTLRSHHSNTRSTKALASKSRTKAPPKIGPKSRVPQKTRSIDPPETSSESDEEDADPPTTLKDPKSRARIGAGPAVPQGESSVSQGAGSDTQSRDGADDDATRRPSRLVVEIDSRSTRPSNPNSHVSVGQQGTPHQSSMSLSLQRRAESQSTQAHGFSPPPSSSRTSPSPPVLLPQSPPPPSFSSPRLTTQTALDNTRNMDPDHVDDNEGMHLGGRFSAEQVAWAQNRCIEFLADLDAKAKEWKRSPESVRRIALAAAPSKFQRNGNAWNAFQSSYRQSNPNLDSSVSASEYTSNVVRPAYLKLIESFGGEDSDTWAAEATRLIAEHDGVKAAAAKQIAQSGGDIARIMSAQKEKWTHDMQWLATMDVHAMFIMVSGNAASPAAHAQNECRLGSIEMSEWFNAKFSMAAEISDIYRFILSKRSQHEALREFTAEESQKKRAFDLSNVYKTRTAVKGMLAALFRPYVEFSVFPWTNLAKILIEHKLVLRNFLPNAQFPNFGSEYSDHYGTSHWKALYFALQDTNPERKVTLSSLDDWPEGDASDIPLIVDHNGDVILSLKGARDAASKKVAGGSSGGGAKRRNAGDSLVDGGVTKKIRELSSDLRKGTKRAKGKRKSTPLSSAYINSESDNAVESDPSGPSEVHLGNELQPQPKPRPRFSNSQASPSVSGVTSAPPPPLIDLPRTDWRGVDLSYFDPASFDNTFNAYPGSVNGTMDRNADMIPLRQTSTLQHGDYPGTAQPDDLFGFSMGHQQGHAEIGMHDFGGPSTMSDGLNYENGVARNSMDVTWGLDSLGLSTSFQQLVHVAGMKFRDWGPIGAQLGLADMGYLAQLGPMSGGPP</sequence>
<reference evidence="2" key="1">
    <citation type="journal article" date="2020" name="Nat. Commun.">
        <title>Large-scale genome sequencing of mycorrhizal fungi provides insights into the early evolution of symbiotic traits.</title>
        <authorList>
            <person name="Miyauchi S."/>
            <person name="Kiss E."/>
            <person name="Kuo A."/>
            <person name="Drula E."/>
            <person name="Kohler A."/>
            <person name="Sanchez-Garcia M."/>
            <person name="Morin E."/>
            <person name="Andreopoulos B."/>
            <person name="Barry K.W."/>
            <person name="Bonito G."/>
            <person name="Buee M."/>
            <person name="Carver A."/>
            <person name="Chen C."/>
            <person name="Cichocki N."/>
            <person name="Clum A."/>
            <person name="Culley D."/>
            <person name="Crous P.W."/>
            <person name="Fauchery L."/>
            <person name="Girlanda M."/>
            <person name="Hayes R.D."/>
            <person name="Keri Z."/>
            <person name="LaButti K."/>
            <person name="Lipzen A."/>
            <person name="Lombard V."/>
            <person name="Magnuson J."/>
            <person name="Maillard F."/>
            <person name="Murat C."/>
            <person name="Nolan M."/>
            <person name="Ohm R.A."/>
            <person name="Pangilinan J."/>
            <person name="Pereira M.F."/>
            <person name="Perotto S."/>
            <person name="Peter M."/>
            <person name="Pfister S."/>
            <person name="Riley R."/>
            <person name="Sitrit Y."/>
            <person name="Stielow J.B."/>
            <person name="Szollosi G."/>
            <person name="Zifcakova L."/>
            <person name="Stursova M."/>
            <person name="Spatafora J.W."/>
            <person name="Tedersoo L."/>
            <person name="Vaario L.M."/>
            <person name="Yamada A."/>
            <person name="Yan M."/>
            <person name="Wang P."/>
            <person name="Xu J."/>
            <person name="Bruns T."/>
            <person name="Baldrian P."/>
            <person name="Vilgalys R."/>
            <person name="Dunand C."/>
            <person name="Henrissat B."/>
            <person name="Grigoriev I.V."/>
            <person name="Hibbett D."/>
            <person name="Nagy L.G."/>
            <person name="Martin F.M."/>
        </authorList>
    </citation>
    <scope>NUCLEOTIDE SEQUENCE</scope>
    <source>
        <strain evidence="2">UP504</strain>
    </source>
</reference>